<dbReference type="EMBL" id="KV417513">
    <property type="protein sequence ID" value="KZP26704.1"/>
    <property type="molecule type" value="Genomic_DNA"/>
</dbReference>
<dbReference type="GO" id="GO:0003676">
    <property type="term" value="F:nucleic acid binding"/>
    <property type="evidence" value="ECO:0007669"/>
    <property type="project" value="InterPro"/>
</dbReference>
<dbReference type="OrthoDB" id="2917041at2759"/>
<evidence type="ECO:0000313" key="2">
    <source>
        <dbReference type="EMBL" id="KZP26704.1"/>
    </source>
</evidence>
<keyword evidence="3" id="KW-1185">Reference proteome</keyword>
<name>A0A166Q306_9AGAM</name>
<gene>
    <name evidence="2" type="ORF">FIBSPDRAFT_909207</name>
</gene>
<evidence type="ECO:0000259" key="1">
    <source>
        <dbReference type="Pfam" id="PF03184"/>
    </source>
</evidence>
<sequence>MSYSENGWTDGELAAEWITKEKANDETQVLLMDGHSSHYTPELLAFAKANNIIILGYPPHCTHALQGLDVVCFAVMNEAWKEEIDAFETLNRCKIGKEHFTEVFGKGFLKAFTTPTILSAFKKTGIYPFNPKPGSQIHQGI</sequence>
<feature type="domain" description="DDE-1" evidence="1">
    <location>
        <begin position="3"/>
        <end position="83"/>
    </location>
</feature>
<dbReference type="InterPro" id="IPR004875">
    <property type="entry name" value="DDE_SF_endonuclease_dom"/>
</dbReference>
<dbReference type="Proteomes" id="UP000076532">
    <property type="component" value="Unassembled WGS sequence"/>
</dbReference>
<dbReference type="STRING" id="436010.A0A166Q306"/>
<evidence type="ECO:0000313" key="3">
    <source>
        <dbReference type="Proteomes" id="UP000076532"/>
    </source>
</evidence>
<dbReference type="Pfam" id="PF03184">
    <property type="entry name" value="DDE_1"/>
    <property type="match status" value="1"/>
</dbReference>
<reference evidence="2 3" key="1">
    <citation type="journal article" date="2016" name="Mol. Biol. Evol.">
        <title>Comparative Genomics of Early-Diverging Mushroom-Forming Fungi Provides Insights into the Origins of Lignocellulose Decay Capabilities.</title>
        <authorList>
            <person name="Nagy L.G."/>
            <person name="Riley R."/>
            <person name="Tritt A."/>
            <person name="Adam C."/>
            <person name="Daum C."/>
            <person name="Floudas D."/>
            <person name="Sun H."/>
            <person name="Yadav J.S."/>
            <person name="Pangilinan J."/>
            <person name="Larsson K.H."/>
            <person name="Matsuura K."/>
            <person name="Barry K."/>
            <person name="Labutti K."/>
            <person name="Kuo R."/>
            <person name="Ohm R.A."/>
            <person name="Bhattacharya S.S."/>
            <person name="Shirouzu T."/>
            <person name="Yoshinaga Y."/>
            <person name="Martin F.M."/>
            <person name="Grigoriev I.V."/>
            <person name="Hibbett D.S."/>
        </authorList>
    </citation>
    <scope>NUCLEOTIDE SEQUENCE [LARGE SCALE GENOMIC DNA]</scope>
    <source>
        <strain evidence="2 3">CBS 109695</strain>
    </source>
</reference>
<organism evidence="2 3">
    <name type="scientific">Athelia psychrophila</name>
    <dbReference type="NCBI Taxonomy" id="1759441"/>
    <lineage>
        <taxon>Eukaryota</taxon>
        <taxon>Fungi</taxon>
        <taxon>Dikarya</taxon>
        <taxon>Basidiomycota</taxon>
        <taxon>Agaricomycotina</taxon>
        <taxon>Agaricomycetes</taxon>
        <taxon>Agaricomycetidae</taxon>
        <taxon>Atheliales</taxon>
        <taxon>Atheliaceae</taxon>
        <taxon>Athelia</taxon>
    </lineage>
</organism>
<proteinExistence type="predicted"/>
<accession>A0A166Q306</accession>
<dbReference type="AlphaFoldDB" id="A0A166Q306"/>
<protein>
    <recommendedName>
        <fullName evidence="1">DDE-1 domain-containing protein</fullName>
    </recommendedName>
</protein>